<gene>
    <name evidence="1" type="ORF">ENH14_02630</name>
</gene>
<comment type="caution">
    <text evidence="1">The sequence shown here is derived from an EMBL/GenBank/DDBJ whole genome shotgun (WGS) entry which is preliminary data.</text>
</comment>
<dbReference type="EMBL" id="DRDR01000111">
    <property type="protein sequence ID" value="HDL60332.1"/>
    <property type="molecule type" value="Genomic_DNA"/>
</dbReference>
<name>A0A7V0LUE2_UNCW3</name>
<reference evidence="1" key="1">
    <citation type="journal article" date="2020" name="mSystems">
        <title>Genome- and Community-Level Interaction Insights into Carbon Utilization and Element Cycling Functions of Hydrothermarchaeota in Hydrothermal Sediment.</title>
        <authorList>
            <person name="Zhou Z."/>
            <person name="Liu Y."/>
            <person name="Xu W."/>
            <person name="Pan J."/>
            <person name="Luo Z.H."/>
            <person name="Li M."/>
        </authorList>
    </citation>
    <scope>NUCLEOTIDE SEQUENCE [LARGE SCALE GENOMIC DNA]</scope>
    <source>
        <strain evidence="1">HyVt-28</strain>
    </source>
</reference>
<accession>A0A7V0LUE2</accession>
<evidence type="ECO:0000313" key="1">
    <source>
        <dbReference type="EMBL" id="HDL60332.1"/>
    </source>
</evidence>
<organism evidence="1">
    <name type="scientific">candidate division WOR-3 bacterium</name>
    <dbReference type="NCBI Taxonomy" id="2052148"/>
    <lineage>
        <taxon>Bacteria</taxon>
        <taxon>Bacteria division WOR-3</taxon>
    </lineage>
</organism>
<dbReference type="Proteomes" id="UP000886381">
    <property type="component" value="Unassembled WGS sequence"/>
</dbReference>
<sequence length="65" mass="7698">MSRPNSKRYSGNKIEIKIEITYAFSNRIPVWELGRSDISTRTIREVLQGAGYEINRKKRENKERI</sequence>
<protein>
    <submittedName>
        <fullName evidence="1">Uncharacterized protein</fullName>
    </submittedName>
</protein>
<dbReference type="AlphaFoldDB" id="A0A7V0LUE2"/>
<proteinExistence type="predicted"/>